<dbReference type="Pfam" id="PF13091">
    <property type="entry name" value="PLDc_2"/>
    <property type="match status" value="1"/>
</dbReference>
<evidence type="ECO:0000256" key="2">
    <source>
        <dbReference type="ARBA" id="ARBA00008664"/>
    </source>
</evidence>
<dbReference type="Proteomes" id="UP000779809">
    <property type="component" value="Unassembled WGS sequence"/>
</dbReference>
<dbReference type="GO" id="GO:0016891">
    <property type="term" value="F:RNA endonuclease activity producing 5'-phosphomonoesters, hydrolytic mechanism"/>
    <property type="evidence" value="ECO:0007669"/>
    <property type="project" value="TreeGrafter"/>
</dbReference>
<dbReference type="EC" id="3.1.4.4" evidence="3"/>
<evidence type="ECO:0000256" key="1">
    <source>
        <dbReference type="ARBA" id="ARBA00000798"/>
    </source>
</evidence>
<dbReference type="InterPro" id="IPR025202">
    <property type="entry name" value="PLD-like_dom"/>
</dbReference>
<dbReference type="InterPro" id="IPR051406">
    <property type="entry name" value="PLD_domain"/>
</dbReference>
<dbReference type="CDD" id="cd09116">
    <property type="entry name" value="PLDc_Nuc_like"/>
    <property type="match status" value="1"/>
</dbReference>
<keyword evidence="4" id="KW-0378">Hydrolase</keyword>
<gene>
    <name evidence="8" type="ORF">HYX28_04320</name>
</gene>
<dbReference type="GO" id="GO:0006793">
    <property type="term" value="P:phosphorus metabolic process"/>
    <property type="evidence" value="ECO:0007669"/>
    <property type="project" value="UniProtKB-ARBA"/>
</dbReference>
<comment type="caution">
    <text evidence="8">The sequence shown here is derived from an EMBL/GenBank/DDBJ whole genome shotgun (WGS) entry which is preliminary data.</text>
</comment>
<dbReference type="GO" id="GO:0016042">
    <property type="term" value="P:lipid catabolic process"/>
    <property type="evidence" value="ECO:0007669"/>
    <property type="project" value="UniProtKB-KW"/>
</dbReference>
<sequence>MARRSSNLLTLLIVLVAAAGAYWKYHPAAEAAPVPPPFHSVPAGQVLSENHFSPAENLEQLDIARLEEARATIDIAMYAFTDEYLASRLRAVAARGVRVRIYRDRSQYEQEQRIAAEHNGACATDQLRGQPNIEVRIKADRGRNIMHLKAYLVDGKLLRDGSANWSPSGLKSQDNNAHFTNDPAQVRAFQQDFEAMWQREDNRTPP</sequence>
<dbReference type="PANTHER" id="PTHR43856:SF1">
    <property type="entry name" value="MITOCHONDRIAL CARDIOLIPIN HYDROLASE"/>
    <property type="match status" value="1"/>
</dbReference>
<evidence type="ECO:0000256" key="5">
    <source>
        <dbReference type="ARBA" id="ARBA00022963"/>
    </source>
</evidence>
<keyword evidence="6" id="KW-0443">Lipid metabolism</keyword>
<dbReference type="GO" id="GO:0004630">
    <property type="term" value="F:phospholipase D activity"/>
    <property type="evidence" value="ECO:0007669"/>
    <property type="project" value="UniProtKB-EC"/>
</dbReference>
<evidence type="ECO:0000256" key="4">
    <source>
        <dbReference type="ARBA" id="ARBA00022801"/>
    </source>
</evidence>
<dbReference type="PROSITE" id="PS50035">
    <property type="entry name" value="PLD"/>
    <property type="match status" value="1"/>
</dbReference>
<organism evidence="8 9">
    <name type="scientific">Candidatus Korobacter versatilis</name>
    <dbReference type="NCBI Taxonomy" id="658062"/>
    <lineage>
        <taxon>Bacteria</taxon>
        <taxon>Pseudomonadati</taxon>
        <taxon>Acidobacteriota</taxon>
        <taxon>Terriglobia</taxon>
        <taxon>Terriglobales</taxon>
        <taxon>Candidatus Korobacteraceae</taxon>
        <taxon>Candidatus Korobacter</taxon>
    </lineage>
</organism>
<dbReference type="PANTHER" id="PTHR43856">
    <property type="entry name" value="CARDIOLIPIN HYDROLASE"/>
    <property type="match status" value="1"/>
</dbReference>
<keyword evidence="5" id="KW-0442">Lipid degradation</keyword>
<dbReference type="Gene3D" id="3.30.870.10">
    <property type="entry name" value="Endonuclease Chain A"/>
    <property type="match status" value="1"/>
</dbReference>
<protein>
    <recommendedName>
        <fullName evidence="3">phospholipase D</fullName>
        <ecNumber evidence="3">3.1.4.4</ecNumber>
    </recommendedName>
</protein>
<accession>A0A932EP33</accession>
<dbReference type="AlphaFoldDB" id="A0A932EP33"/>
<comment type="similarity">
    <text evidence="2">Belongs to the phospholipase D family.</text>
</comment>
<evidence type="ECO:0000313" key="9">
    <source>
        <dbReference type="Proteomes" id="UP000779809"/>
    </source>
</evidence>
<comment type="catalytic activity">
    <reaction evidence="1">
        <text>a 1,2-diacyl-sn-glycero-3-phosphocholine + H2O = a 1,2-diacyl-sn-glycero-3-phosphate + choline + H(+)</text>
        <dbReference type="Rhea" id="RHEA:14445"/>
        <dbReference type="ChEBI" id="CHEBI:15354"/>
        <dbReference type="ChEBI" id="CHEBI:15377"/>
        <dbReference type="ChEBI" id="CHEBI:15378"/>
        <dbReference type="ChEBI" id="CHEBI:57643"/>
        <dbReference type="ChEBI" id="CHEBI:58608"/>
        <dbReference type="EC" id="3.1.4.4"/>
    </reaction>
</comment>
<dbReference type="InterPro" id="IPR001736">
    <property type="entry name" value="PLipase_D/transphosphatidylase"/>
</dbReference>
<feature type="domain" description="PLD phosphodiesterase" evidence="7">
    <location>
        <begin position="142"/>
        <end position="169"/>
    </location>
</feature>
<dbReference type="SUPFAM" id="SSF56024">
    <property type="entry name" value="Phospholipase D/nuclease"/>
    <property type="match status" value="1"/>
</dbReference>
<name>A0A932EP33_9BACT</name>
<evidence type="ECO:0000256" key="6">
    <source>
        <dbReference type="ARBA" id="ARBA00023098"/>
    </source>
</evidence>
<evidence type="ECO:0000259" key="7">
    <source>
        <dbReference type="PROSITE" id="PS50035"/>
    </source>
</evidence>
<reference evidence="8" key="1">
    <citation type="submission" date="2020-07" db="EMBL/GenBank/DDBJ databases">
        <title>Huge and variable diversity of episymbiotic CPR bacteria and DPANN archaea in groundwater ecosystems.</title>
        <authorList>
            <person name="He C.Y."/>
            <person name="Keren R."/>
            <person name="Whittaker M."/>
            <person name="Farag I.F."/>
            <person name="Doudna J."/>
            <person name="Cate J.H.D."/>
            <person name="Banfield J.F."/>
        </authorList>
    </citation>
    <scope>NUCLEOTIDE SEQUENCE</scope>
    <source>
        <strain evidence="8">NC_groundwater_580_Pr5_B-0.1um_64_19</strain>
    </source>
</reference>
<evidence type="ECO:0000313" key="8">
    <source>
        <dbReference type="EMBL" id="MBI2677982.1"/>
    </source>
</evidence>
<proteinExistence type="inferred from homology"/>
<evidence type="ECO:0000256" key="3">
    <source>
        <dbReference type="ARBA" id="ARBA00012027"/>
    </source>
</evidence>
<dbReference type="EMBL" id="JACPNR010000006">
    <property type="protein sequence ID" value="MBI2677982.1"/>
    <property type="molecule type" value="Genomic_DNA"/>
</dbReference>